<evidence type="ECO:0000256" key="1">
    <source>
        <dbReference type="SAM" id="MobiDB-lite"/>
    </source>
</evidence>
<comment type="caution">
    <text evidence="2">The sequence shown here is derived from an EMBL/GenBank/DDBJ whole genome shotgun (WGS) entry which is preliminary data.</text>
</comment>
<feature type="compositionally biased region" description="Polar residues" evidence="1">
    <location>
        <begin position="182"/>
        <end position="200"/>
    </location>
</feature>
<evidence type="ECO:0000313" key="3">
    <source>
        <dbReference type="Proteomes" id="UP001201262"/>
    </source>
</evidence>
<dbReference type="GeneID" id="70247044"/>
<feature type="compositionally biased region" description="Polar residues" evidence="1">
    <location>
        <begin position="127"/>
        <end position="136"/>
    </location>
</feature>
<gene>
    <name evidence="2" type="ORF">BGW36DRAFT_384084</name>
</gene>
<feature type="region of interest" description="Disordered" evidence="1">
    <location>
        <begin position="127"/>
        <end position="252"/>
    </location>
</feature>
<dbReference type="EMBL" id="JAJTJA010000009">
    <property type="protein sequence ID" value="KAH8693984.1"/>
    <property type="molecule type" value="Genomic_DNA"/>
</dbReference>
<dbReference type="RefSeq" id="XP_046069654.1">
    <property type="nucleotide sequence ID" value="XM_046216757.1"/>
</dbReference>
<name>A0AAD4PY70_9EURO</name>
<sequence length="252" mass="28004">MDVWNPLLDMWRYMLPCQTESLRPYFYILRPGGQPVPLVPMDELPHWLQFVQGQPPDRRRMHLAGVGYYPRTGEYDIICLYCASAVETLYDMSAEPSESSQCGYSQEALLQRSYPGSALFFVHSQGTPPQNISWKPSSSSSMSSSPARDSTQPHSQLINPKLPLFSPDLGPASSLLAPPKSTEPTSSHSANTWFAFSPNLQAAPCSDGTPRTEIDSTSSKNDRAPKPRISVHGHPEFKIEGCEGPFKRRSKS</sequence>
<organism evidence="2 3">
    <name type="scientific">Talaromyces proteolyticus</name>
    <dbReference type="NCBI Taxonomy" id="1131652"/>
    <lineage>
        <taxon>Eukaryota</taxon>
        <taxon>Fungi</taxon>
        <taxon>Dikarya</taxon>
        <taxon>Ascomycota</taxon>
        <taxon>Pezizomycotina</taxon>
        <taxon>Eurotiomycetes</taxon>
        <taxon>Eurotiomycetidae</taxon>
        <taxon>Eurotiales</taxon>
        <taxon>Trichocomaceae</taxon>
        <taxon>Talaromyces</taxon>
        <taxon>Talaromyces sect. Bacilispori</taxon>
    </lineage>
</organism>
<evidence type="ECO:0000313" key="2">
    <source>
        <dbReference type="EMBL" id="KAH8693984.1"/>
    </source>
</evidence>
<reference evidence="2" key="1">
    <citation type="submission" date="2021-12" db="EMBL/GenBank/DDBJ databases">
        <title>Convergent genome expansion in fungi linked to evolution of root-endophyte symbiosis.</title>
        <authorList>
            <consortium name="DOE Joint Genome Institute"/>
            <person name="Ke Y.-H."/>
            <person name="Bonito G."/>
            <person name="Liao H.-L."/>
            <person name="Looney B."/>
            <person name="Rojas-Flechas A."/>
            <person name="Nash J."/>
            <person name="Hameed K."/>
            <person name="Schadt C."/>
            <person name="Martin F."/>
            <person name="Crous P.W."/>
            <person name="Miettinen O."/>
            <person name="Magnuson J.K."/>
            <person name="Labbe J."/>
            <person name="Jacobson D."/>
            <person name="Doktycz M.J."/>
            <person name="Veneault-Fourrey C."/>
            <person name="Kuo A."/>
            <person name="Mondo S."/>
            <person name="Calhoun S."/>
            <person name="Riley R."/>
            <person name="Ohm R."/>
            <person name="LaButti K."/>
            <person name="Andreopoulos B."/>
            <person name="Pangilinan J."/>
            <person name="Nolan M."/>
            <person name="Tritt A."/>
            <person name="Clum A."/>
            <person name="Lipzen A."/>
            <person name="Daum C."/>
            <person name="Barry K."/>
            <person name="Grigoriev I.V."/>
            <person name="Vilgalys R."/>
        </authorList>
    </citation>
    <scope>NUCLEOTIDE SEQUENCE</scope>
    <source>
        <strain evidence="2">PMI_201</strain>
    </source>
</reference>
<protein>
    <submittedName>
        <fullName evidence="2">Uncharacterized protein</fullName>
    </submittedName>
</protein>
<proteinExistence type="predicted"/>
<keyword evidence="3" id="KW-1185">Reference proteome</keyword>
<accession>A0AAD4PY70</accession>
<feature type="compositionally biased region" description="Basic and acidic residues" evidence="1">
    <location>
        <begin position="210"/>
        <end position="225"/>
    </location>
</feature>
<dbReference type="Proteomes" id="UP001201262">
    <property type="component" value="Unassembled WGS sequence"/>
</dbReference>
<feature type="compositionally biased region" description="Polar residues" evidence="1">
    <location>
        <begin position="146"/>
        <end position="158"/>
    </location>
</feature>
<dbReference type="AlphaFoldDB" id="A0AAD4PY70"/>